<accession>A0A3G2L8J7</accession>
<dbReference type="Proteomes" id="UP000276309">
    <property type="component" value="Chromosome"/>
</dbReference>
<keyword evidence="2" id="KW-1185">Reference proteome</keyword>
<name>A0A3G2L8J7_9FLAO</name>
<protein>
    <recommendedName>
        <fullName evidence="3">Carboxypeptidase-like regulatory domain-containing protein</fullName>
    </recommendedName>
</protein>
<dbReference type="SUPFAM" id="SSF49464">
    <property type="entry name" value="Carboxypeptidase regulatory domain-like"/>
    <property type="match status" value="1"/>
</dbReference>
<proteinExistence type="predicted"/>
<dbReference type="AlphaFoldDB" id="A0A3G2L8J7"/>
<evidence type="ECO:0008006" key="3">
    <source>
        <dbReference type="Google" id="ProtNLM"/>
    </source>
</evidence>
<gene>
    <name evidence="1" type="ORF">D1013_14895</name>
</gene>
<sequence>MKHNFHQFSLVLFLGFVSFMGFGQANEIRLYGRIAANNTDVADILVVNKNTKESTITDASGSFSLEVNLSDVIQFTAVHLQSREVIISDYIFGQKFIIVELTENVIDLDEVTVTPYNLSGKLSSDLNSLNVEGQFNSSDIRLPNADLKLLSQEERLLLEADRGKYIRYYGTSLVINTHKIINRLSGRTKKLEDRLKREKDLQIENEIVAKFSKQTIAEGLNLPSYQVDGFLTYCLFQEDFFKVSKMDAEEMWKYLESKRDSFRKLN</sequence>
<dbReference type="KEGG" id="emar:D1013_14895"/>
<evidence type="ECO:0000313" key="2">
    <source>
        <dbReference type="Proteomes" id="UP000276309"/>
    </source>
</evidence>
<organism evidence="1 2">
    <name type="scientific">Euzebyella marina</name>
    <dbReference type="NCBI Taxonomy" id="1761453"/>
    <lineage>
        <taxon>Bacteria</taxon>
        <taxon>Pseudomonadati</taxon>
        <taxon>Bacteroidota</taxon>
        <taxon>Flavobacteriia</taxon>
        <taxon>Flavobacteriales</taxon>
        <taxon>Flavobacteriaceae</taxon>
        <taxon>Euzebyella</taxon>
    </lineage>
</organism>
<dbReference type="EMBL" id="CP032050">
    <property type="protein sequence ID" value="AYN68570.1"/>
    <property type="molecule type" value="Genomic_DNA"/>
</dbReference>
<evidence type="ECO:0000313" key="1">
    <source>
        <dbReference type="EMBL" id="AYN68570.1"/>
    </source>
</evidence>
<dbReference type="RefSeq" id="WP_121849583.1">
    <property type="nucleotide sequence ID" value="NZ_CP032050.1"/>
</dbReference>
<dbReference type="OrthoDB" id="1427655at2"/>
<dbReference type="InterPro" id="IPR008969">
    <property type="entry name" value="CarboxyPept-like_regulatory"/>
</dbReference>
<reference evidence="1 2" key="1">
    <citation type="submission" date="2018-08" db="EMBL/GenBank/DDBJ databases">
        <title>The reduced genetic potential of extracellular carbohydrate catabolism in Euzebyella marina RN62, a Flavobacteriia bacterium isolated from the hadal water.</title>
        <authorList>
            <person name="Xue C."/>
        </authorList>
    </citation>
    <scope>NUCLEOTIDE SEQUENCE [LARGE SCALE GENOMIC DNA]</scope>
    <source>
        <strain evidence="1 2">RN62</strain>
    </source>
</reference>